<feature type="transmembrane region" description="Helical" evidence="1">
    <location>
        <begin position="76"/>
        <end position="97"/>
    </location>
</feature>
<dbReference type="Pfam" id="PF13858">
    <property type="entry name" value="DUF4199"/>
    <property type="match status" value="1"/>
</dbReference>
<proteinExistence type="predicted"/>
<dbReference type="Proteomes" id="UP000198648">
    <property type="component" value="Unassembled WGS sequence"/>
</dbReference>
<name>A0A1H9CQ94_9FLAO</name>
<dbReference type="AlphaFoldDB" id="A0A1H9CQ94"/>
<dbReference type="STRING" id="1299341.SAMN05444005_10521"/>
<feature type="transmembrane region" description="Helical" evidence="1">
    <location>
        <begin position="146"/>
        <end position="165"/>
    </location>
</feature>
<evidence type="ECO:0008006" key="4">
    <source>
        <dbReference type="Google" id="ProtNLM"/>
    </source>
</evidence>
<organism evidence="2 3">
    <name type="scientific">Flavobacterium urocaniciphilum</name>
    <dbReference type="NCBI Taxonomy" id="1299341"/>
    <lineage>
        <taxon>Bacteria</taxon>
        <taxon>Pseudomonadati</taxon>
        <taxon>Bacteroidota</taxon>
        <taxon>Flavobacteriia</taxon>
        <taxon>Flavobacteriales</taxon>
        <taxon>Flavobacteriaceae</taxon>
        <taxon>Flavobacterium</taxon>
    </lineage>
</organism>
<keyword evidence="1" id="KW-0812">Transmembrane</keyword>
<dbReference type="OrthoDB" id="6384283at2"/>
<reference evidence="2 3" key="1">
    <citation type="submission" date="2016-10" db="EMBL/GenBank/DDBJ databases">
        <authorList>
            <person name="de Groot N.N."/>
        </authorList>
    </citation>
    <scope>NUCLEOTIDE SEQUENCE [LARGE SCALE GENOMIC DNA]</scope>
    <source>
        <strain evidence="2 3">DSM 27078</strain>
    </source>
</reference>
<feature type="transmembrane region" description="Helical" evidence="1">
    <location>
        <begin position="9"/>
        <end position="25"/>
    </location>
</feature>
<feature type="transmembrane region" description="Helical" evidence="1">
    <location>
        <begin position="37"/>
        <end position="56"/>
    </location>
</feature>
<keyword evidence="3" id="KW-1185">Reference proteome</keyword>
<gene>
    <name evidence="2" type="ORF">SAMN05444005_10521</name>
</gene>
<keyword evidence="1" id="KW-1133">Transmembrane helix</keyword>
<accession>A0A1H9CQ94</accession>
<evidence type="ECO:0000313" key="3">
    <source>
        <dbReference type="Proteomes" id="UP000198648"/>
    </source>
</evidence>
<dbReference type="EMBL" id="FOEI01000005">
    <property type="protein sequence ID" value="SEQ03365.1"/>
    <property type="molecule type" value="Genomic_DNA"/>
</dbReference>
<protein>
    <recommendedName>
        <fullName evidence="4">DUF4199 domain-containing protein</fullName>
    </recommendedName>
</protein>
<dbReference type="InterPro" id="IPR025250">
    <property type="entry name" value="DUF4199"/>
</dbReference>
<dbReference type="RefSeq" id="WP_091468219.1">
    <property type="nucleotide sequence ID" value="NZ_FOEI01000005.1"/>
</dbReference>
<keyword evidence="1" id="KW-0472">Membrane</keyword>
<evidence type="ECO:0000256" key="1">
    <source>
        <dbReference type="SAM" id="Phobius"/>
    </source>
</evidence>
<evidence type="ECO:0000313" key="2">
    <source>
        <dbReference type="EMBL" id="SEQ03365.1"/>
    </source>
</evidence>
<sequence length="169" mass="18912">MNKIILKNGIYGGLAVSAVMGYVTYSMKENPNMEPSMALGFGSMIVAFLFVLFGILQQKKANNDQISFGAAFKTGLLITLITSTIYVLVWLFIYYNIFPDFIEKYSEIALKNLSGAELSKAKEEMEFYKKAYESPFGVIGLTYMEILPLGIVFTLIYSVVGAFLLKKKQ</sequence>